<dbReference type="GO" id="GO:0003700">
    <property type="term" value="F:DNA-binding transcription factor activity"/>
    <property type="evidence" value="ECO:0007669"/>
    <property type="project" value="InterPro"/>
</dbReference>
<accession>A0AAD9UQ32</accession>
<dbReference type="InterPro" id="IPR001471">
    <property type="entry name" value="AP2/ERF_dom"/>
</dbReference>
<dbReference type="GO" id="GO:0005634">
    <property type="term" value="C:nucleus"/>
    <property type="evidence" value="ECO:0007669"/>
    <property type="project" value="UniProtKB-SubCell"/>
</dbReference>
<dbReference type="GO" id="GO:0003677">
    <property type="term" value="F:DNA binding"/>
    <property type="evidence" value="ECO:0007669"/>
    <property type="project" value="UniProtKB-KW"/>
</dbReference>
<evidence type="ECO:0000256" key="5">
    <source>
        <dbReference type="ARBA" id="ARBA00023242"/>
    </source>
</evidence>
<evidence type="ECO:0000256" key="3">
    <source>
        <dbReference type="ARBA" id="ARBA00023125"/>
    </source>
</evidence>
<dbReference type="KEGG" id="bdw:94334829"/>
<keyword evidence="9" id="KW-1185">Reference proteome</keyword>
<reference evidence="8" key="1">
    <citation type="journal article" date="2023" name="Nat. Microbiol.">
        <title>Babesia duncani multi-omics identifies virulence factors and drug targets.</title>
        <authorList>
            <person name="Singh P."/>
            <person name="Lonardi S."/>
            <person name="Liang Q."/>
            <person name="Vydyam P."/>
            <person name="Khabirova E."/>
            <person name="Fang T."/>
            <person name="Gihaz S."/>
            <person name="Thekkiniath J."/>
            <person name="Munshi M."/>
            <person name="Abel S."/>
            <person name="Ciampossin L."/>
            <person name="Batugedara G."/>
            <person name="Gupta M."/>
            <person name="Lu X.M."/>
            <person name="Lenz T."/>
            <person name="Chakravarty S."/>
            <person name="Cornillot E."/>
            <person name="Hu Y."/>
            <person name="Ma W."/>
            <person name="Gonzalez L.M."/>
            <person name="Sanchez S."/>
            <person name="Estrada K."/>
            <person name="Sanchez-Flores A."/>
            <person name="Montero E."/>
            <person name="Harb O.S."/>
            <person name="Le Roch K.G."/>
            <person name="Mamoun C.B."/>
        </authorList>
    </citation>
    <scope>NUCLEOTIDE SEQUENCE</scope>
    <source>
        <strain evidence="8">WA1</strain>
    </source>
</reference>
<protein>
    <submittedName>
        <fullName evidence="8">AP2-ERF domain</fullName>
    </submittedName>
</protein>
<feature type="compositionally biased region" description="Polar residues" evidence="6">
    <location>
        <begin position="344"/>
        <end position="361"/>
    </location>
</feature>
<feature type="domain" description="AP2/ERF" evidence="7">
    <location>
        <begin position="387"/>
        <end position="436"/>
    </location>
</feature>
<evidence type="ECO:0000313" key="8">
    <source>
        <dbReference type="EMBL" id="KAK2197529.1"/>
    </source>
</evidence>
<proteinExistence type="predicted"/>
<name>A0AAD9UQ32_9APIC</name>
<dbReference type="Gene3D" id="1.20.5.2050">
    <property type="match status" value="1"/>
</dbReference>
<dbReference type="GeneID" id="94334829"/>
<evidence type="ECO:0000259" key="7">
    <source>
        <dbReference type="Pfam" id="PF00847"/>
    </source>
</evidence>
<feature type="region of interest" description="Disordered" evidence="6">
    <location>
        <begin position="303"/>
        <end position="322"/>
    </location>
</feature>
<dbReference type="AlphaFoldDB" id="A0AAD9UQ32"/>
<dbReference type="EMBL" id="JALLKP010000001">
    <property type="protein sequence ID" value="KAK2197529.1"/>
    <property type="molecule type" value="Genomic_DNA"/>
</dbReference>
<evidence type="ECO:0000256" key="1">
    <source>
        <dbReference type="ARBA" id="ARBA00004123"/>
    </source>
</evidence>
<comment type="subcellular location">
    <subcellularLocation>
        <location evidence="1">Nucleus</location>
    </subcellularLocation>
</comment>
<comment type="caution">
    <text evidence="8">The sequence shown here is derived from an EMBL/GenBank/DDBJ whole genome shotgun (WGS) entry which is preliminary data.</text>
</comment>
<dbReference type="RefSeq" id="XP_067804371.1">
    <property type="nucleotide sequence ID" value="XM_067945580.1"/>
</dbReference>
<evidence type="ECO:0000313" key="9">
    <source>
        <dbReference type="Proteomes" id="UP001214638"/>
    </source>
</evidence>
<gene>
    <name evidence="8" type="ORF">BdWA1_000531</name>
</gene>
<sequence>MRCVKSHVMATGEINNLYKDSFMRNNFIGAGKDFYPQQPETAAGEDDMTNQVYIFLLQMKLLNTLDLIRAVCPPWGTLPHGNDYVYHFNQIANCRNLKVLHKYESVFSVIYNLFERVGGIDPSNLWADVSDVDYFRVIYHLECLRLDLPFDNQKYIKLLEQTLDNIEGQVAPEENNVDYLSNENEIPPITKYNWQSQTHSYSLCRMGDAMEDDNNTVIPSDTELDIFSAVLQSETNEDLSSFDSDLVNTDTYTIDISENYDEQIMSTVEEQMGVSDGEYSNDGQVYENFSRLVLDVLNRSNLQGGVKQESSPQPPRKRQHLQAVVEATRKTKRKRKPTRFVQEAHTTSQGQKASRLQQQQVDKVADGGAQGTDSGKAGLYGVVSAYVSYDKRQQRFMAQWKTREGTKHSKSFYAKRYATPLMARKHAELYKMYILQHRNNYSQGEMEEPTYEQLAAQDFQPLETISITDLGFMDEFESIA</sequence>
<evidence type="ECO:0000256" key="2">
    <source>
        <dbReference type="ARBA" id="ARBA00023015"/>
    </source>
</evidence>
<evidence type="ECO:0000256" key="4">
    <source>
        <dbReference type="ARBA" id="ARBA00023163"/>
    </source>
</evidence>
<feature type="region of interest" description="Disordered" evidence="6">
    <location>
        <begin position="329"/>
        <end position="371"/>
    </location>
</feature>
<keyword evidence="2" id="KW-0805">Transcription regulation</keyword>
<organism evidence="8 9">
    <name type="scientific">Babesia duncani</name>
    <dbReference type="NCBI Taxonomy" id="323732"/>
    <lineage>
        <taxon>Eukaryota</taxon>
        <taxon>Sar</taxon>
        <taxon>Alveolata</taxon>
        <taxon>Apicomplexa</taxon>
        <taxon>Aconoidasida</taxon>
        <taxon>Piroplasmida</taxon>
        <taxon>Babesiidae</taxon>
        <taxon>Babesia</taxon>
    </lineage>
</organism>
<keyword evidence="3" id="KW-0238">DNA-binding</keyword>
<dbReference type="Proteomes" id="UP001214638">
    <property type="component" value="Unassembled WGS sequence"/>
</dbReference>
<dbReference type="Pfam" id="PF00847">
    <property type="entry name" value="AP2"/>
    <property type="match status" value="1"/>
</dbReference>
<keyword evidence="5" id="KW-0539">Nucleus</keyword>
<evidence type="ECO:0000256" key="6">
    <source>
        <dbReference type="SAM" id="MobiDB-lite"/>
    </source>
</evidence>
<keyword evidence="4" id="KW-0804">Transcription</keyword>